<keyword evidence="9" id="KW-0630">Potassium</keyword>
<evidence type="ECO:0000256" key="5">
    <source>
        <dbReference type="ARBA" id="ARBA00022598"/>
    </source>
</evidence>
<dbReference type="Proteomes" id="UP000192257">
    <property type="component" value="Unassembled WGS sequence"/>
</dbReference>
<dbReference type="PANTHER" id="PTHR46570">
    <property type="entry name" value="TUBULIN--TYROSINE LIGASE"/>
    <property type="match status" value="1"/>
</dbReference>
<dbReference type="GO" id="GO:0005876">
    <property type="term" value="C:spindle microtubule"/>
    <property type="evidence" value="ECO:0007669"/>
    <property type="project" value="TreeGrafter"/>
</dbReference>
<dbReference type="OrthoDB" id="18862at2759"/>
<dbReference type="InterPro" id="IPR052492">
    <property type="entry name" value="Tubulin-tyrosine_ligase"/>
</dbReference>
<dbReference type="EC" id="6.3.2.25" evidence="11"/>
<protein>
    <recommendedName>
        <fullName evidence="12">Tubulin--tyrosine ligase</fullName>
        <ecNumber evidence="11">6.3.2.25</ecNumber>
    </recommendedName>
</protein>
<keyword evidence="16" id="KW-1185">Reference proteome</keyword>
<dbReference type="GO" id="GO:0005524">
    <property type="term" value="F:ATP binding"/>
    <property type="evidence" value="ECO:0007669"/>
    <property type="project" value="UniProtKB-KW"/>
</dbReference>
<comment type="cofactor">
    <cofactor evidence="1">
        <name>Mg(2+)</name>
        <dbReference type="ChEBI" id="CHEBI:18420"/>
    </cofactor>
</comment>
<dbReference type="Gene3D" id="3.30.470.20">
    <property type="entry name" value="ATP-grasp fold, B domain"/>
    <property type="match status" value="1"/>
</dbReference>
<evidence type="ECO:0000256" key="14">
    <source>
        <dbReference type="SAM" id="MobiDB-lite"/>
    </source>
</evidence>
<evidence type="ECO:0000256" key="6">
    <source>
        <dbReference type="ARBA" id="ARBA00022741"/>
    </source>
</evidence>
<keyword evidence="8" id="KW-0460">Magnesium</keyword>
<evidence type="ECO:0000256" key="1">
    <source>
        <dbReference type="ARBA" id="ARBA00001946"/>
    </source>
</evidence>
<dbReference type="GO" id="GO:0000226">
    <property type="term" value="P:microtubule cytoskeleton organization"/>
    <property type="evidence" value="ECO:0007669"/>
    <property type="project" value="TreeGrafter"/>
</dbReference>
<evidence type="ECO:0000256" key="4">
    <source>
        <dbReference type="ARBA" id="ARBA00011245"/>
    </source>
</evidence>
<comment type="catalytic activity">
    <reaction evidence="13">
        <text>C-terminal L-alpha-aminoacyl-L-glutamyl-L-glutamyl-[tubulin] + L-tyrosine + ATP = C-terminal L-alpha-aminoacyl-L-glutamyl-L-glutamyl-L-tyrosyl-[tubulin] + ADP + phosphate + H(+)</text>
        <dbReference type="Rhea" id="RHEA:17605"/>
        <dbReference type="Rhea" id="RHEA-COMP:16434"/>
        <dbReference type="Rhea" id="RHEA-COMP:16435"/>
        <dbReference type="ChEBI" id="CHEBI:15378"/>
        <dbReference type="ChEBI" id="CHEBI:30616"/>
        <dbReference type="ChEBI" id="CHEBI:43474"/>
        <dbReference type="ChEBI" id="CHEBI:58315"/>
        <dbReference type="ChEBI" id="CHEBI:149554"/>
        <dbReference type="ChEBI" id="CHEBI:149555"/>
        <dbReference type="ChEBI" id="CHEBI:456216"/>
        <dbReference type="EC" id="6.3.2.25"/>
    </reaction>
</comment>
<feature type="region of interest" description="Disordered" evidence="14">
    <location>
        <begin position="1"/>
        <end position="20"/>
    </location>
</feature>
<comment type="similarity">
    <text evidence="3">Belongs to the tubulin--tyrosine ligase family.</text>
</comment>
<evidence type="ECO:0000313" key="16">
    <source>
        <dbReference type="Proteomes" id="UP000192257"/>
    </source>
</evidence>
<comment type="caution">
    <text evidence="15">The sequence shown here is derived from an EMBL/GenBank/DDBJ whole genome shotgun (WGS) entry which is preliminary data.</text>
</comment>
<dbReference type="GO" id="GO:0004835">
    <property type="term" value="F:tubulin-tyrosine ligase activity"/>
    <property type="evidence" value="ECO:0007669"/>
    <property type="project" value="UniProtKB-EC"/>
</dbReference>
<dbReference type="SUPFAM" id="SSF56059">
    <property type="entry name" value="Glutathione synthetase ATP-binding domain-like"/>
    <property type="match status" value="1"/>
</dbReference>
<evidence type="ECO:0000256" key="2">
    <source>
        <dbReference type="ARBA" id="ARBA00001958"/>
    </source>
</evidence>
<dbReference type="EMBL" id="NBCO01000022">
    <property type="protein sequence ID" value="ORC87375.1"/>
    <property type="molecule type" value="Genomic_DNA"/>
</dbReference>
<comment type="subunit">
    <text evidence="4">Monomer.</text>
</comment>
<keyword evidence="7" id="KW-0067">ATP-binding</keyword>
<sequence length="494" mass="56243">MPTRTVLAQLPRNSQSPSRITDTSLTLFGDREPNNRRLVKGRGSPSRNNVRACDVAMGPPPHLFAVMQNIGSLYEEMARQLVSTGNWKGVPVRRCRGNSGELCLVSNGSPISHEGFALLLGEKIPAEKFVATRRLMSGRTEKPSSKKIDKLTSFYQKNNTLVVNCVESLRCITLKGSMVSTLLEYYSYSWERLGQYLPRTFRVFPRRPQSDERDQLIETLRSKSYRDTLWIAKSSSGCHGDDVEIFRNDSKGLKSLLRYVDSRKESYMWVVQLYIDRPLLYHRRKFDIRCCVLLCADQYEIYVHEELVMRMSSVEYGAHSATARTAEGRLAHITNHCVQAEGEAYSAFEEGNELWKEHLDAVIRYKGKRMLEKGIMHDGANPNLEPSLKNTILPQIHHIILETLLAARSSIPGERSPSCTPCFQVFGYDFLIDERLRVWLLEINGSPGTAERVITTLVADTIEIVLMPFFPDTTKNAIRQRGLSKRNGYLKLFP</sequence>
<evidence type="ECO:0000256" key="13">
    <source>
        <dbReference type="ARBA" id="ARBA00047950"/>
    </source>
</evidence>
<reference evidence="15 16" key="1">
    <citation type="submission" date="2017-03" db="EMBL/GenBank/DDBJ databases">
        <title>An alternative strategy for trypanosome survival in the mammalian bloodstream revealed through genome and transcriptome analysis of the ubiquitous bovine parasite Trypanosoma (Megatrypanum) theileri.</title>
        <authorList>
            <person name="Kelly S."/>
            <person name="Ivens A."/>
            <person name="Mott A."/>
            <person name="O'Neill E."/>
            <person name="Emms D."/>
            <person name="Macleod O."/>
            <person name="Voorheis P."/>
            <person name="Matthews J."/>
            <person name="Matthews K."/>
            <person name="Carrington M."/>
        </authorList>
    </citation>
    <scope>NUCLEOTIDE SEQUENCE [LARGE SCALE GENOMIC DNA]</scope>
    <source>
        <strain evidence="15">Edinburgh</strain>
    </source>
</reference>
<dbReference type="RefSeq" id="XP_028881441.1">
    <property type="nucleotide sequence ID" value="XM_029027221.1"/>
</dbReference>
<accession>A0A1X0NRN8</accession>
<evidence type="ECO:0000256" key="9">
    <source>
        <dbReference type="ARBA" id="ARBA00022958"/>
    </source>
</evidence>
<evidence type="ECO:0000256" key="10">
    <source>
        <dbReference type="ARBA" id="ARBA00037791"/>
    </source>
</evidence>
<evidence type="ECO:0000256" key="12">
    <source>
        <dbReference type="ARBA" id="ARBA00041021"/>
    </source>
</evidence>
<keyword evidence="5 15" id="KW-0436">Ligase</keyword>
<evidence type="ECO:0000313" key="15">
    <source>
        <dbReference type="EMBL" id="ORC87375.1"/>
    </source>
</evidence>
<comment type="cofactor">
    <cofactor evidence="2">
        <name>K(+)</name>
        <dbReference type="ChEBI" id="CHEBI:29103"/>
    </cofactor>
</comment>
<dbReference type="GeneID" id="39987001"/>
<organism evidence="15 16">
    <name type="scientific">Trypanosoma theileri</name>
    <dbReference type="NCBI Taxonomy" id="67003"/>
    <lineage>
        <taxon>Eukaryota</taxon>
        <taxon>Discoba</taxon>
        <taxon>Euglenozoa</taxon>
        <taxon>Kinetoplastea</taxon>
        <taxon>Metakinetoplastina</taxon>
        <taxon>Trypanosomatida</taxon>
        <taxon>Trypanosomatidae</taxon>
        <taxon>Trypanosoma</taxon>
    </lineage>
</organism>
<dbReference type="Pfam" id="PF03133">
    <property type="entry name" value="TTL"/>
    <property type="match status" value="1"/>
</dbReference>
<proteinExistence type="inferred from homology"/>
<dbReference type="InterPro" id="IPR004344">
    <property type="entry name" value="TTL/TTLL_fam"/>
</dbReference>
<dbReference type="PANTHER" id="PTHR46570:SF1">
    <property type="entry name" value="TUBULIN--TYROSINE LIGASE"/>
    <property type="match status" value="1"/>
</dbReference>
<keyword evidence="6" id="KW-0547">Nucleotide-binding</keyword>
<dbReference type="AlphaFoldDB" id="A0A1X0NRN8"/>
<name>A0A1X0NRN8_9TRYP</name>
<dbReference type="PROSITE" id="PS51221">
    <property type="entry name" value="TTL"/>
    <property type="match status" value="1"/>
</dbReference>
<evidence type="ECO:0000256" key="11">
    <source>
        <dbReference type="ARBA" id="ARBA00038960"/>
    </source>
</evidence>
<comment type="function">
    <text evidence="10">Catalyzes the post-translational addition of a tyrosine to the C-terminal end of detyrosinated alpha-tubulin.</text>
</comment>
<evidence type="ECO:0000256" key="7">
    <source>
        <dbReference type="ARBA" id="ARBA00022840"/>
    </source>
</evidence>
<gene>
    <name evidence="15" type="ORF">TM35_000221740</name>
</gene>
<evidence type="ECO:0000256" key="8">
    <source>
        <dbReference type="ARBA" id="ARBA00022842"/>
    </source>
</evidence>
<dbReference type="VEuPathDB" id="TriTrypDB:TM35_000221740"/>
<feature type="compositionally biased region" description="Polar residues" evidence="14">
    <location>
        <begin position="11"/>
        <end position="20"/>
    </location>
</feature>
<evidence type="ECO:0000256" key="3">
    <source>
        <dbReference type="ARBA" id="ARBA00006820"/>
    </source>
</evidence>